<dbReference type="PANTHER" id="PTHR37813:SF1">
    <property type="entry name" value="FELS-2 PROPHAGE PROTEIN"/>
    <property type="match status" value="1"/>
</dbReference>
<evidence type="ECO:0000313" key="4">
    <source>
        <dbReference type="EMBL" id="MEC0231285.1"/>
    </source>
</evidence>
<dbReference type="Proteomes" id="UP001338137">
    <property type="component" value="Unassembled WGS sequence"/>
</dbReference>
<reference evidence="4 5" key="1">
    <citation type="submission" date="2023-03" db="EMBL/GenBank/DDBJ databases">
        <title>Bacillus Genome Sequencing.</title>
        <authorList>
            <person name="Dunlap C."/>
        </authorList>
    </citation>
    <scope>NUCLEOTIDE SEQUENCE [LARGE SCALE GENOMIC DNA]</scope>
    <source>
        <strain evidence="4 5">BD-533</strain>
    </source>
</reference>
<protein>
    <submittedName>
        <fullName evidence="4">Phage tail tape measure protein</fullName>
    </submittedName>
</protein>
<evidence type="ECO:0000256" key="2">
    <source>
        <dbReference type="SAM" id="MobiDB-lite"/>
    </source>
</evidence>
<feature type="domain" description="Phage tail tape measure protein" evidence="3">
    <location>
        <begin position="128"/>
        <end position="319"/>
    </location>
</feature>
<dbReference type="EMBL" id="JARLKY010000090">
    <property type="protein sequence ID" value="MEC0231285.1"/>
    <property type="molecule type" value="Genomic_DNA"/>
</dbReference>
<sequence>MSSSSNLKISMTFSGVDQLSPEIKRMSEKVKSFKDQLGSVGSSSSKSSKFFDGFVQGIQKASKGLDELQSKLDNMRSSGLGNIASGTALIAPLIGAVKKAGEVQMQEFALSGVYNLDMTSEKLKEIKKQAQDLSGLTLFSQKDILGIGIELARAQISQKNLKTVLPEATYVAEMEVLAKKTSSPERTAYNFARMAEDARITNDPDKLSKFADSLFRVVNVTHASSESLGETFKYAMPVVKNLGWNENDMLDASALAAVNGMEGSMAGTHIKDFAERINPYKFLGTRGGQKQLDAMNDVGLLDGVKTDKKGKILGFQGAALLKDKDHIKSYSDMVGVLTDKHKDFIKAGNSELEWAAKMNHIFGEQGQDFAIITSHQEMFDKVKGSTSSQKSLHDNISTARTMFDGEVHALHSKVQGLVLAFGEHLLPAATELARKFQPMVVTATEWVTKNKEMVLEISKAAAGIGGFLIALGSIKLAFGALSFALGPVKTALSALAITLNGLKGQAAISKALPTSSIQANIVNVYGRSITGAGAPGATPGGTVVPAGGLPPRGSNSGSPSRASSALSASYGVLKGSAARAGVLLPVSLALGAYDVATAPEGHKVETAAKASGTVIGGWAGAEAGAAMGAAIGSVVPGLGTVIGAILGGIIGSVAGGVIGNKLAETAVNSFNGKAQPAGMADRSNPMFSWLPKVDTSKYEGRQFSASSGYQRSYTDSSTNTYYINSTDPDDMEKREIEAYNQRVRDFRMNNSE</sequence>
<organism evidence="4 5">
    <name type="scientific">Paenibacillus alba</name>
    <dbReference type="NCBI Taxonomy" id="1197127"/>
    <lineage>
        <taxon>Bacteria</taxon>
        <taxon>Bacillati</taxon>
        <taxon>Bacillota</taxon>
        <taxon>Bacilli</taxon>
        <taxon>Bacillales</taxon>
        <taxon>Paenibacillaceae</taxon>
        <taxon>Paenibacillus</taxon>
    </lineage>
</organism>
<keyword evidence="5" id="KW-1185">Reference proteome</keyword>
<dbReference type="NCBIfam" id="TIGR01760">
    <property type="entry name" value="tape_meas_TP901"/>
    <property type="match status" value="1"/>
</dbReference>
<dbReference type="PANTHER" id="PTHR37813">
    <property type="entry name" value="FELS-2 PROPHAGE PROTEIN"/>
    <property type="match status" value="1"/>
</dbReference>
<feature type="compositionally biased region" description="Polar residues" evidence="2">
    <location>
        <begin position="708"/>
        <end position="726"/>
    </location>
</feature>
<evidence type="ECO:0000259" key="3">
    <source>
        <dbReference type="Pfam" id="PF10145"/>
    </source>
</evidence>
<feature type="region of interest" description="Disordered" evidence="2">
    <location>
        <begin position="708"/>
        <end position="729"/>
    </location>
</feature>
<gene>
    <name evidence="4" type="ORF">P4I72_29725</name>
</gene>
<dbReference type="Pfam" id="PF10145">
    <property type="entry name" value="PhageMin_Tail"/>
    <property type="match status" value="1"/>
</dbReference>
<keyword evidence="1" id="KW-1188">Viral release from host cell</keyword>
<dbReference type="RefSeq" id="WP_326075263.1">
    <property type="nucleotide sequence ID" value="NZ_JARLKY010000090.1"/>
</dbReference>
<evidence type="ECO:0000313" key="5">
    <source>
        <dbReference type="Proteomes" id="UP001338137"/>
    </source>
</evidence>
<evidence type="ECO:0000256" key="1">
    <source>
        <dbReference type="ARBA" id="ARBA00022612"/>
    </source>
</evidence>
<comment type="caution">
    <text evidence="4">The sequence shown here is derived from an EMBL/GenBank/DDBJ whole genome shotgun (WGS) entry which is preliminary data.</text>
</comment>
<feature type="region of interest" description="Disordered" evidence="2">
    <location>
        <begin position="540"/>
        <end position="560"/>
    </location>
</feature>
<dbReference type="InterPro" id="IPR010090">
    <property type="entry name" value="Phage_tape_meas"/>
</dbReference>
<proteinExistence type="predicted"/>
<accession>A0ABU6GBE6</accession>
<name>A0ABU6GBE6_9BACL</name>